<organism evidence="2 3">
    <name type="scientific">Lyngbya confervoides BDU141951</name>
    <dbReference type="NCBI Taxonomy" id="1574623"/>
    <lineage>
        <taxon>Bacteria</taxon>
        <taxon>Bacillati</taxon>
        <taxon>Cyanobacteriota</taxon>
        <taxon>Cyanophyceae</taxon>
        <taxon>Oscillatoriophycideae</taxon>
        <taxon>Oscillatoriales</taxon>
        <taxon>Microcoleaceae</taxon>
        <taxon>Lyngbya</taxon>
    </lineage>
</organism>
<dbReference type="Proteomes" id="UP000031561">
    <property type="component" value="Unassembled WGS sequence"/>
</dbReference>
<evidence type="ECO:0000313" key="3">
    <source>
        <dbReference type="Proteomes" id="UP000031561"/>
    </source>
</evidence>
<dbReference type="AlphaFoldDB" id="A0ABD4T0V5"/>
<dbReference type="PROSITE" id="PS51186">
    <property type="entry name" value="GNAT"/>
    <property type="match status" value="1"/>
</dbReference>
<protein>
    <submittedName>
        <fullName evidence="2">GNAT family N-acetyltransferase</fullName>
    </submittedName>
</protein>
<keyword evidence="3" id="KW-1185">Reference proteome</keyword>
<name>A0ABD4T0V5_9CYAN</name>
<accession>A0ABD4T0V5</accession>
<evidence type="ECO:0000259" key="1">
    <source>
        <dbReference type="PROSITE" id="PS51186"/>
    </source>
</evidence>
<dbReference type="InterPro" id="IPR016181">
    <property type="entry name" value="Acyl_CoA_acyltransferase"/>
</dbReference>
<dbReference type="RefSeq" id="WP_166280210.1">
    <property type="nucleotide sequence ID" value="NZ_JTHE03000024.1"/>
</dbReference>
<comment type="caution">
    <text evidence="2">The sequence shown here is derived from an EMBL/GenBank/DDBJ whole genome shotgun (WGS) entry which is preliminary data.</text>
</comment>
<dbReference type="Gene3D" id="3.40.630.30">
    <property type="match status" value="1"/>
</dbReference>
<dbReference type="PANTHER" id="PTHR43792">
    <property type="entry name" value="GNAT FAMILY, PUTATIVE (AFU_ORTHOLOGUE AFUA_3G00765)-RELATED-RELATED"/>
    <property type="match status" value="1"/>
</dbReference>
<feature type="domain" description="N-acetyltransferase" evidence="1">
    <location>
        <begin position="9"/>
        <end position="177"/>
    </location>
</feature>
<dbReference type="SUPFAM" id="SSF55729">
    <property type="entry name" value="Acyl-CoA N-acyltransferases (Nat)"/>
    <property type="match status" value="1"/>
</dbReference>
<dbReference type="InterPro" id="IPR000182">
    <property type="entry name" value="GNAT_dom"/>
</dbReference>
<evidence type="ECO:0000313" key="2">
    <source>
        <dbReference type="EMBL" id="MCM1981942.1"/>
    </source>
</evidence>
<dbReference type="InterPro" id="IPR051531">
    <property type="entry name" value="N-acetyltransferase"/>
</dbReference>
<dbReference type="PANTHER" id="PTHR43792:SF1">
    <property type="entry name" value="N-ACETYLTRANSFERASE DOMAIN-CONTAINING PROTEIN"/>
    <property type="match status" value="1"/>
</dbReference>
<dbReference type="Pfam" id="PF13302">
    <property type="entry name" value="Acetyltransf_3"/>
    <property type="match status" value="1"/>
</dbReference>
<reference evidence="2 3" key="1">
    <citation type="journal article" date="2015" name="Genome Announc.">
        <title>Draft Genome Sequence of Filamentous Marine Cyanobacterium Lyngbya confervoides Strain BDU141951.</title>
        <authorList>
            <person name="Chandrababunaidu M.M."/>
            <person name="Sen D."/>
            <person name="Tripathy S."/>
        </authorList>
    </citation>
    <scope>NUCLEOTIDE SEQUENCE [LARGE SCALE GENOMIC DNA]</scope>
    <source>
        <strain evidence="2 3">BDU141951</strain>
    </source>
</reference>
<sequence>MTALVTARLLLRQWQPGDRPYFAALNADPEVMRYFPAPLTRQESDALADRCERLMTVRGWGFWAVELPRRVPFIGYVGLHIPAADLPCKPCVEVGWRLARPYWGKGYATEAAQASLNFAFEDLQIPEVVSFTSLLNWRSQAVMERLGMIRDPETFEHPNVPPGHILREHCLYRLTQTQWKSRPHLL</sequence>
<gene>
    <name evidence="2" type="ORF">QQ91_0003725</name>
</gene>
<dbReference type="EMBL" id="JTHE03000024">
    <property type="protein sequence ID" value="MCM1981942.1"/>
    <property type="molecule type" value="Genomic_DNA"/>
</dbReference>
<proteinExistence type="predicted"/>